<dbReference type="FunFam" id="2.30.42.10:FF:000107">
    <property type="entry name" value="26S proteasome non-ATPase regulatory subunit 9"/>
    <property type="match status" value="1"/>
</dbReference>
<protein>
    <recommendedName>
        <fullName evidence="3">Nas2 N-terminal domain-containing protein</fullName>
    </recommendedName>
</protein>
<evidence type="ECO:0000256" key="2">
    <source>
        <dbReference type="SAM" id="Coils"/>
    </source>
</evidence>
<dbReference type="InterPro" id="IPR036034">
    <property type="entry name" value="PDZ_sf"/>
</dbReference>
<keyword evidence="1" id="KW-0143">Chaperone</keyword>
<dbReference type="GO" id="GO:0070682">
    <property type="term" value="P:proteasome regulatory particle assembly"/>
    <property type="evidence" value="ECO:0007669"/>
    <property type="project" value="InterPro"/>
</dbReference>
<dbReference type="EMBL" id="GGEC01020854">
    <property type="protein sequence ID" value="MBX01338.1"/>
    <property type="molecule type" value="Transcribed_RNA"/>
</dbReference>
<dbReference type="InterPro" id="IPR035269">
    <property type="entry name" value="PSMD9"/>
</dbReference>
<dbReference type="PANTHER" id="PTHR12651:SF1">
    <property type="entry name" value="26S PROTEASOME NON-ATPASE REGULATORY SUBUNIT 9"/>
    <property type="match status" value="1"/>
</dbReference>
<accession>A0A2P2K6I9</accession>
<evidence type="ECO:0000256" key="1">
    <source>
        <dbReference type="ARBA" id="ARBA00023186"/>
    </source>
</evidence>
<organism evidence="4">
    <name type="scientific">Rhizophora mucronata</name>
    <name type="common">Asiatic mangrove</name>
    <dbReference type="NCBI Taxonomy" id="61149"/>
    <lineage>
        <taxon>Eukaryota</taxon>
        <taxon>Viridiplantae</taxon>
        <taxon>Streptophyta</taxon>
        <taxon>Embryophyta</taxon>
        <taxon>Tracheophyta</taxon>
        <taxon>Spermatophyta</taxon>
        <taxon>Magnoliopsida</taxon>
        <taxon>eudicotyledons</taxon>
        <taxon>Gunneridae</taxon>
        <taxon>Pentapetalae</taxon>
        <taxon>rosids</taxon>
        <taxon>fabids</taxon>
        <taxon>Malpighiales</taxon>
        <taxon>Rhizophoraceae</taxon>
        <taxon>Rhizophora</taxon>
    </lineage>
</organism>
<dbReference type="AlphaFoldDB" id="A0A2P2K6I9"/>
<keyword evidence="2" id="KW-0175">Coiled coil</keyword>
<reference evidence="4" key="1">
    <citation type="submission" date="2018-02" db="EMBL/GenBank/DDBJ databases">
        <title>Rhizophora mucronata_Transcriptome.</title>
        <authorList>
            <person name="Meera S.P."/>
            <person name="Sreeshan A."/>
            <person name="Augustine A."/>
        </authorList>
    </citation>
    <scope>NUCLEOTIDE SEQUENCE</scope>
    <source>
        <tissue evidence="4">Leaf</tissue>
    </source>
</reference>
<dbReference type="InterPro" id="IPR040815">
    <property type="entry name" value="Nas2_N"/>
</dbReference>
<proteinExistence type="predicted"/>
<dbReference type="Pfam" id="PF18265">
    <property type="entry name" value="Nas2_N"/>
    <property type="match status" value="1"/>
</dbReference>
<evidence type="ECO:0000259" key="3">
    <source>
        <dbReference type="Pfam" id="PF18265"/>
    </source>
</evidence>
<sequence>MVATNLKAEAMKLMETRSAMEAEMNGIIERLCRPGCPGLSGNLVDSEGFPRADIDIPVVRAERHRLAQLRNDHKDITEKINESIQVLHSAWLAPRCSSSSKDTGDDGASDIQNSSMGNAAVLAAHNVVLGDSSSSMDVDVFVSIPFAVVDEIADASPTAEDGLQLGDQIVKFGNVEYEAGENLLQKLASEVQANQGRAIPIVVMRQGAPINLTVTPRAWQGRGLLGCSFRIL</sequence>
<feature type="domain" description="Nas2 N-terminal" evidence="3">
    <location>
        <begin position="11"/>
        <end position="89"/>
    </location>
</feature>
<dbReference type="GO" id="GO:0005737">
    <property type="term" value="C:cytoplasm"/>
    <property type="evidence" value="ECO:0007669"/>
    <property type="project" value="TreeGrafter"/>
</dbReference>
<dbReference type="PANTHER" id="PTHR12651">
    <property type="entry name" value="26S PROTEASOME NON-ATPASE REGULATORY SUBUNIT 9"/>
    <property type="match status" value="1"/>
</dbReference>
<feature type="coiled-coil region" evidence="2">
    <location>
        <begin position="59"/>
        <end position="86"/>
    </location>
</feature>
<dbReference type="Gene3D" id="2.30.42.10">
    <property type="match status" value="1"/>
</dbReference>
<name>A0A2P2K6I9_RHIMU</name>
<evidence type="ECO:0000313" key="4">
    <source>
        <dbReference type="EMBL" id="MBX01338.1"/>
    </source>
</evidence>
<dbReference type="GO" id="GO:0005634">
    <property type="term" value="C:nucleus"/>
    <property type="evidence" value="ECO:0007669"/>
    <property type="project" value="TreeGrafter"/>
</dbReference>
<dbReference type="SUPFAM" id="SSF50156">
    <property type="entry name" value="PDZ domain-like"/>
    <property type="match status" value="1"/>
</dbReference>
<dbReference type="Gene3D" id="6.10.140.1710">
    <property type="match status" value="1"/>
</dbReference>